<keyword evidence="4" id="KW-0004">4Fe-4S</keyword>
<dbReference type="Gene3D" id="3.30.499.10">
    <property type="entry name" value="Aconitase, domain 3"/>
    <property type="match status" value="2"/>
</dbReference>
<dbReference type="InterPro" id="IPR015931">
    <property type="entry name" value="Acnase/IPM_dHydase_lsu_aba_1/3"/>
</dbReference>
<dbReference type="RefSeq" id="WP_158629697.1">
    <property type="nucleotide sequence ID" value="NZ_CP034413.3"/>
</dbReference>
<dbReference type="Pfam" id="PF00330">
    <property type="entry name" value="Aconitase"/>
    <property type="match status" value="1"/>
</dbReference>
<dbReference type="PANTHER" id="PTHR43822:SF2">
    <property type="entry name" value="HOMOACONITASE, MITOCHONDRIAL"/>
    <property type="match status" value="1"/>
</dbReference>
<dbReference type="InterPro" id="IPR000573">
    <property type="entry name" value="AconitaseA/IPMdHydase_ssu_swvl"/>
</dbReference>
<dbReference type="InterPro" id="IPR050067">
    <property type="entry name" value="IPM_dehydratase_rel_enz"/>
</dbReference>
<dbReference type="PRINTS" id="PR00415">
    <property type="entry name" value="ACONITASE"/>
</dbReference>
<feature type="domain" description="Aconitase A/isopropylmalate dehydratase small subunit swivel" evidence="10">
    <location>
        <begin position="57"/>
        <end position="107"/>
    </location>
</feature>
<evidence type="ECO:0000256" key="3">
    <source>
        <dbReference type="ARBA" id="ARBA00011245"/>
    </source>
</evidence>
<evidence type="ECO:0000313" key="12">
    <source>
        <dbReference type="Proteomes" id="UP000298642"/>
    </source>
</evidence>
<dbReference type="EC" id="4.2.1.33" evidence="11"/>
<evidence type="ECO:0000256" key="2">
    <source>
        <dbReference type="ARBA" id="ARBA00007185"/>
    </source>
</evidence>
<evidence type="ECO:0000256" key="1">
    <source>
        <dbReference type="ARBA" id="ARBA00001966"/>
    </source>
</evidence>
<accession>A0A856HXK4</accession>
<dbReference type="AlphaFoldDB" id="A0A856HXK4"/>
<dbReference type="InterPro" id="IPR033940">
    <property type="entry name" value="IPMI_Swivel"/>
</dbReference>
<proteinExistence type="inferred from homology"/>
<sequence>MEQTFCSRIWRLSDNIDTDIIIMSKYLAKPSLREMVPHLFEPLRPELAARLRPGDAIVAGENFGCGSSREMAASVLKTAGIRCIIAKSFAKIFFRNAINNGLLLIECRDLYDRCREGDTVKVEVGRQIICNGTAYPVPGMSTEVLDILRYGGLVSRMRALDKSLPAAPAPRDTLRDVHRPGHTLAEQLLIHNTGAQDLRPGDVVTVRVDEAVLHDIYTPYIFQQFRDMGFYHVYDPDRISVMVDHLYPTCLDDDPRCFRYSRRFQDEYGVKRLYVADGISHQLALEERLAAPGKIIFGTDSHTTTYGAVGAFASGVGYTEMASIIGCGQLWVRVPSAIKVVVNGTLPKGVFPKDIILRVLGDLTAAGAIYKSLEFTGSTIQQLSISGRAAIANMAVECGAKAALFAPDEKTAAFCGVDLADCDWLRFDGDARYERVLTYDAGTFRPYLSCPYGVDNVHPIEDVAGTPVDQVFIGSCTNGRLEDLAAAAAVLKGHAIAPFVRLIVTPASRAVYREAARLGYLKTLVEAGAMVTHPYCSLCQGRSGGLVSGAQVVIGTHNRNFIGRMGSPAARTFLASPAVAAASALEGRIADPAPYL</sequence>
<comment type="cofactor">
    <cofactor evidence="1">
        <name>[4Fe-4S] cluster</name>
        <dbReference type="ChEBI" id="CHEBI:49883"/>
    </cofactor>
</comment>
<dbReference type="GO" id="GO:0046872">
    <property type="term" value="F:metal ion binding"/>
    <property type="evidence" value="ECO:0007669"/>
    <property type="project" value="UniProtKB-KW"/>
</dbReference>
<evidence type="ECO:0000259" key="10">
    <source>
        <dbReference type="Pfam" id="PF00694"/>
    </source>
</evidence>
<dbReference type="UniPathway" id="UPA00223">
    <property type="reaction ID" value="UER00718"/>
</dbReference>
<dbReference type="KEGG" id="obj:EIO64_04570"/>
<keyword evidence="8 11" id="KW-0456">Lyase</keyword>
<keyword evidence="7" id="KW-0411">Iron-sulfur</keyword>
<gene>
    <name evidence="11" type="ORF">EIO64_04570</name>
</gene>
<evidence type="ECO:0000256" key="6">
    <source>
        <dbReference type="ARBA" id="ARBA00023004"/>
    </source>
</evidence>
<dbReference type="Proteomes" id="UP000298642">
    <property type="component" value="Chromosome"/>
</dbReference>
<dbReference type="PANTHER" id="PTHR43822">
    <property type="entry name" value="HOMOACONITASE, MITOCHONDRIAL-RELATED"/>
    <property type="match status" value="1"/>
</dbReference>
<keyword evidence="12" id="KW-1185">Reference proteome</keyword>
<dbReference type="InterPro" id="IPR015928">
    <property type="entry name" value="Aconitase/3IPM_dehydase_swvl"/>
</dbReference>
<dbReference type="NCBIfam" id="TIGR02086">
    <property type="entry name" value="IPMI_arch"/>
    <property type="match status" value="1"/>
</dbReference>
<evidence type="ECO:0000313" key="11">
    <source>
        <dbReference type="EMBL" id="QCI58585.2"/>
    </source>
</evidence>
<dbReference type="EMBL" id="CP034413">
    <property type="protein sequence ID" value="QCI58585.2"/>
    <property type="molecule type" value="Genomic_DNA"/>
</dbReference>
<dbReference type="PROSITE" id="PS00450">
    <property type="entry name" value="ACONITASE_1"/>
    <property type="match status" value="1"/>
</dbReference>
<evidence type="ECO:0000259" key="9">
    <source>
        <dbReference type="Pfam" id="PF00330"/>
    </source>
</evidence>
<dbReference type="GO" id="GO:0006099">
    <property type="term" value="P:tricarboxylic acid cycle"/>
    <property type="evidence" value="ECO:0007669"/>
    <property type="project" value="UniProtKB-UniPathway"/>
</dbReference>
<organism evidence="11 12">
    <name type="scientific">Dysosmobacter welbionis</name>
    <dbReference type="NCBI Taxonomy" id="2093857"/>
    <lineage>
        <taxon>Bacteria</taxon>
        <taxon>Bacillati</taxon>
        <taxon>Bacillota</taxon>
        <taxon>Clostridia</taxon>
        <taxon>Eubacteriales</taxon>
        <taxon>Oscillospiraceae</taxon>
        <taxon>Dysosmobacter</taxon>
    </lineage>
</organism>
<evidence type="ECO:0000256" key="8">
    <source>
        <dbReference type="ARBA" id="ARBA00023239"/>
    </source>
</evidence>
<protein>
    <submittedName>
        <fullName evidence="11">3-isopropylmalate dehydratase large subunit</fullName>
        <ecNumber evidence="11">4.2.1.33</ecNumber>
    </submittedName>
</protein>
<dbReference type="NCBIfam" id="NF001614">
    <property type="entry name" value="PRK00402.1"/>
    <property type="match status" value="1"/>
</dbReference>
<keyword evidence="6" id="KW-0408">Iron</keyword>
<feature type="domain" description="Aconitase/3-isopropylmalate dehydratase large subunit alpha/beta/alpha" evidence="9">
    <location>
        <begin position="204"/>
        <end position="587"/>
    </location>
</feature>
<evidence type="ECO:0000256" key="5">
    <source>
        <dbReference type="ARBA" id="ARBA00022723"/>
    </source>
</evidence>
<dbReference type="NCBIfam" id="TIGR02087">
    <property type="entry name" value="LEUD_arch"/>
    <property type="match status" value="1"/>
</dbReference>
<name>A0A856HXK4_9FIRM</name>
<keyword evidence="5" id="KW-0479">Metal-binding</keyword>
<dbReference type="CDD" id="cd01577">
    <property type="entry name" value="IPMI_Swivel"/>
    <property type="match status" value="1"/>
</dbReference>
<dbReference type="Gene3D" id="3.20.19.10">
    <property type="entry name" value="Aconitase, domain 4"/>
    <property type="match status" value="1"/>
</dbReference>
<dbReference type="InterPro" id="IPR018136">
    <property type="entry name" value="Aconitase_4Fe-4S_BS"/>
</dbReference>
<dbReference type="SUPFAM" id="SSF52016">
    <property type="entry name" value="LeuD/IlvD-like"/>
    <property type="match status" value="1"/>
</dbReference>
<dbReference type="GO" id="GO:0003861">
    <property type="term" value="F:3-isopropylmalate dehydratase activity"/>
    <property type="evidence" value="ECO:0007669"/>
    <property type="project" value="UniProtKB-EC"/>
</dbReference>
<dbReference type="InterPro" id="IPR011826">
    <property type="entry name" value="HAcnase/IPMdehydase_lsu_prok"/>
</dbReference>
<dbReference type="InterPro" id="IPR001030">
    <property type="entry name" value="Acoase/IPM_deHydtase_lsu_aba"/>
</dbReference>
<evidence type="ECO:0000256" key="4">
    <source>
        <dbReference type="ARBA" id="ARBA00022485"/>
    </source>
</evidence>
<evidence type="ECO:0000256" key="7">
    <source>
        <dbReference type="ARBA" id="ARBA00023014"/>
    </source>
</evidence>
<dbReference type="NCBIfam" id="TIGR01343">
    <property type="entry name" value="hacA_fam"/>
    <property type="match status" value="1"/>
</dbReference>
<dbReference type="InterPro" id="IPR006251">
    <property type="entry name" value="Homoacnase/IPMdehydase_lsu"/>
</dbReference>
<dbReference type="InterPro" id="IPR036008">
    <property type="entry name" value="Aconitase_4Fe-4S_dom"/>
</dbReference>
<reference evidence="12" key="1">
    <citation type="submission" date="2018-12" db="EMBL/GenBank/DDBJ databases">
        <title>Dusodibacter welbiota gen. nov., sp. nov., isolated from human faeces and emended description of the Oscillibacter genus.</title>
        <authorList>
            <person name="Le Roy T."/>
            <person name="Van der Smissen P."/>
            <person name="Delzenne N."/>
            <person name="Muccioli G."/>
            <person name="Collet J.F."/>
            <person name="Cani P.D."/>
        </authorList>
    </citation>
    <scope>NUCLEOTIDE SEQUENCE [LARGE SCALE GENOMIC DNA]</scope>
    <source>
        <strain evidence="12">J115</strain>
    </source>
</reference>
<comment type="similarity">
    <text evidence="2">Belongs to the aconitase/IPM isomerase family.</text>
</comment>
<dbReference type="Pfam" id="PF00694">
    <property type="entry name" value="Aconitase_C"/>
    <property type="match status" value="1"/>
</dbReference>
<dbReference type="InterPro" id="IPR011827">
    <property type="entry name" value="LeuD_type2/HacB/DmdB"/>
</dbReference>
<comment type="subunit">
    <text evidence="3">Monomer.</text>
</comment>
<dbReference type="GO" id="GO:0051539">
    <property type="term" value="F:4 iron, 4 sulfur cluster binding"/>
    <property type="evidence" value="ECO:0007669"/>
    <property type="project" value="UniProtKB-KW"/>
</dbReference>
<dbReference type="GO" id="GO:0009098">
    <property type="term" value="P:L-leucine biosynthetic process"/>
    <property type="evidence" value="ECO:0007669"/>
    <property type="project" value="InterPro"/>
</dbReference>
<dbReference type="SUPFAM" id="SSF53732">
    <property type="entry name" value="Aconitase iron-sulfur domain"/>
    <property type="match status" value="1"/>
</dbReference>